<sequence>MKCNINCRKNQEIMKFMAVVLFFLWFNRNKRKHDENLLNLKALHYHITAIISPIAAGSSFSSLPFRNPISPMGLSIKLQWTPPTGWIKCNYGAALAMNSAAAIVLIVRDYMGMPLKFMGRKVISTSLSAVETIAILYVLEYLSCHYPNAAAINLESDSNDAVMKLDRVIHAHSDAPLSFYSIYQCYQLCSSTECI</sequence>
<dbReference type="OrthoDB" id="62312at2759"/>
<keyword evidence="1" id="KW-0812">Transmembrane</keyword>
<comment type="caution">
    <text evidence="2">The sequence shown here is derived from an EMBL/GenBank/DDBJ whole genome shotgun (WGS) entry which is preliminary data.</text>
</comment>
<dbReference type="Proteomes" id="UP000636800">
    <property type="component" value="Unassembled WGS sequence"/>
</dbReference>
<reference evidence="2 3" key="1">
    <citation type="journal article" date="2020" name="Nat. Food">
        <title>A phased Vanilla planifolia genome enables genetic improvement of flavour and production.</title>
        <authorList>
            <person name="Hasing T."/>
            <person name="Tang H."/>
            <person name="Brym M."/>
            <person name="Khazi F."/>
            <person name="Huang T."/>
            <person name="Chambers A.H."/>
        </authorList>
    </citation>
    <scope>NUCLEOTIDE SEQUENCE [LARGE SCALE GENOMIC DNA]</scope>
    <source>
        <tissue evidence="2">Leaf</tissue>
    </source>
</reference>
<accession>A0A835QL26</accession>
<evidence type="ECO:0000256" key="1">
    <source>
        <dbReference type="SAM" id="Phobius"/>
    </source>
</evidence>
<proteinExistence type="predicted"/>
<protein>
    <recommendedName>
        <fullName evidence="4">RNase H type-1 domain-containing protein</fullName>
    </recommendedName>
</protein>
<evidence type="ECO:0000313" key="2">
    <source>
        <dbReference type="EMBL" id="KAG0470837.1"/>
    </source>
</evidence>
<feature type="transmembrane region" description="Helical" evidence="1">
    <location>
        <begin position="12"/>
        <end position="28"/>
    </location>
</feature>
<feature type="transmembrane region" description="Helical" evidence="1">
    <location>
        <begin position="91"/>
        <end position="111"/>
    </location>
</feature>
<name>A0A835QL26_VANPL</name>
<keyword evidence="1" id="KW-1133">Transmembrane helix</keyword>
<evidence type="ECO:0008006" key="4">
    <source>
        <dbReference type="Google" id="ProtNLM"/>
    </source>
</evidence>
<keyword evidence="3" id="KW-1185">Reference proteome</keyword>
<evidence type="ECO:0000313" key="3">
    <source>
        <dbReference type="Proteomes" id="UP000636800"/>
    </source>
</evidence>
<gene>
    <name evidence="2" type="ORF">HPP92_017537</name>
</gene>
<organism evidence="2 3">
    <name type="scientific">Vanilla planifolia</name>
    <name type="common">Vanilla</name>
    <dbReference type="NCBI Taxonomy" id="51239"/>
    <lineage>
        <taxon>Eukaryota</taxon>
        <taxon>Viridiplantae</taxon>
        <taxon>Streptophyta</taxon>
        <taxon>Embryophyta</taxon>
        <taxon>Tracheophyta</taxon>
        <taxon>Spermatophyta</taxon>
        <taxon>Magnoliopsida</taxon>
        <taxon>Liliopsida</taxon>
        <taxon>Asparagales</taxon>
        <taxon>Orchidaceae</taxon>
        <taxon>Vanilloideae</taxon>
        <taxon>Vanilleae</taxon>
        <taxon>Vanilla</taxon>
    </lineage>
</organism>
<dbReference type="AlphaFoldDB" id="A0A835QL26"/>
<keyword evidence="1" id="KW-0472">Membrane</keyword>
<dbReference type="EMBL" id="JADCNL010000008">
    <property type="protein sequence ID" value="KAG0470837.1"/>
    <property type="molecule type" value="Genomic_DNA"/>
</dbReference>